<gene>
    <name evidence="3" type="ORF">V9T40_006299</name>
</gene>
<comment type="caution">
    <text evidence="3">The sequence shown here is derived from an EMBL/GenBank/DDBJ whole genome shotgun (WGS) entry which is preliminary data.</text>
</comment>
<accession>A0AAN9TM07</accession>
<feature type="region of interest" description="Disordered" evidence="1">
    <location>
        <begin position="457"/>
        <end position="481"/>
    </location>
</feature>
<sequence>MKVSSEPSKQDPATVSAEIKKLILFYELVPFDVLKVMDMEHFIEVIVNREQQLSNEDERDTGRRRNRVPNPITWKRKRNALLRERGQSYLGIKTVVDEEGRKWCTEVPRGGRKMKPRCECKSPAFECKKVSDEIRQRLFDEFWALSWEEKRTYMSRLVVLGSVMRPRNRKDASFSRRSKSLKYYFEADDTRYRVCKTMFLNTFDLSQWSVHGWPKKWSSSADDHSASADVDCLLDESETAASSWFEEFIARLPKEANTGSSSKKRKTSSPSTDSSKVDVTDEWISESEGENERVESTTISFVDVSAVNCDSDDENVDSVPEPIKYHECETSTSSADLTSQQPDLHHMITDMSRRLDEMQEKFDKRLQSVESQLSDFFQNKNRETSTTDVKPSIVLDRSMSSEEQEADSLTESQADAERSPNVKLQNILPHITSHVENCFLTSCDTCRQLESISRDIVTNSSSSVNSSSCSSESLPEGRRYRTPRFPRNRYLMMGRLRRGMKLTENSTQCNYCLRNYDDNDQLNYHINRHSIDETKPCCHCSYRKVALESNDKKDSEESAVFNDDRDRRTIITELRSRNRRNVEQRRLEMAEHGGF</sequence>
<organism evidence="3 4">
    <name type="scientific">Parthenolecanium corni</name>
    <dbReference type="NCBI Taxonomy" id="536013"/>
    <lineage>
        <taxon>Eukaryota</taxon>
        <taxon>Metazoa</taxon>
        <taxon>Ecdysozoa</taxon>
        <taxon>Arthropoda</taxon>
        <taxon>Hexapoda</taxon>
        <taxon>Insecta</taxon>
        <taxon>Pterygota</taxon>
        <taxon>Neoptera</taxon>
        <taxon>Paraneoptera</taxon>
        <taxon>Hemiptera</taxon>
        <taxon>Sternorrhyncha</taxon>
        <taxon>Coccoidea</taxon>
        <taxon>Coccidae</taxon>
        <taxon>Parthenolecanium</taxon>
    </lineage>
</organism>
<evidence type="ECO:0000259" key="2">
    <source>
        <dbReference type="PROSITE" id="PS00028"/>
    </source>
</evidence>
<reference evidence="3 4" key="1">
    <citation type="submission" date="2024-03" db="EMBL/GenBank/DDBJ databases">
        <title>Adaptation during the transition from Ophiocordyceps entomopathogen to insect associate is accompanied by gene loss and intensified selection.</title>
        <authorList>
            <person name="Ward C.M."/>
            <person name="Onetto C.A."/>
            <person name="Borneman A.R."/>
        </authorList>
    </citation>
    <scope>NUCLEOTIDE SEQUENCE [LARGE SCALE GENOMIC DNA]</scope>
    <source>
        <strain evidence="3">AWRI1</strain>
        <tissue evidence="3">Single Adult Female</tissue>
    </source>
</reference>
<proteinExistence type="predicted"/>
<dbReference type="EMBL" id="JBBCAQ010000014">
    <property type="protein sequence ID" value="KAK7598064.1"/>
    <property type="molecule type" value="Genomic_DNA"/>
</dbReference>
<feature type="region of interest" description="Disordered" evidence="1">
    <location>
        <begin position="379"/>
        <end position="421"/>
    </location>
</feature>
<dbReference type="Proteomes" id="UP001367676">
    <property type="component" value="Unassembled WGS sequence"/>
</dbReference>
<feature type="domain" description="C2H2-type" evidence="2">
    <location>
        <begin position="509"/>
        <end position="529"/>
    </location>
</feature>
<evidence type="ECO:0000313" key="4">
    <source>
        <dbReference type="Proteomes" id="UP001367676"/>
    </source>
</evidence>
<evidence type="ECO:0000313" key="3">
    <source>
        <dbReference type="EMBL" id="KAK7598064.1"/>
    </source>
</evidence>
<feature type="compositionally biased region" description="Acidic residues" evidence="1">
    <location>
        <begin position="280"/>
        <end position="289"/>
    </location>
</feature>
<feature type="compositionally biased region" description="Low complexity" evidence="1">
    <location>
        <begin position="460"/>
        <end position="473"/>
    </location>
</feature>
<evidence type="ECO:0000256" key="1">
    <source>
        <dbReference type="SAM" id="MobiDB-lite"/>
    </source>
</evidence>
<dbReference type="PROSITE" id="PS00028">
    <property type="entry name" value="ZINC_FINGER_C2H2_1"/>
    <property type="match status" value="1"/>
</dbReference>
<name>A0AAN9TM07_9HEMI</name>
<feature type="region of interest" description="Disordered" evidence="1">
    <location>
        <begin position="256"/>
        <end position="296"/>
    </location>
</feature>
<dbReference type="InterPro" id="IPR013087">
    <property type="entry name" value="Znf_C2H2_type"/>
</dbReference>
<keyword evidence="4" id="KW-1185">Reference proteome</keyword>
<protein>
    <recommendedName>
        <fullName evidence="2">C2H2-type domain-containing protein</fullName>
    </recommendedName>
</protein>
<dbReference type="AlphaFoldDB" id="A0AAN9TM07"/>